<feature type="transmembrane region" description="Helical" evidence="7">
    <location>
        <begin position="25"/>
        <end position="43"/>
    </location>
</feature>
<dbReference type="GeneID" id="592955"/>
<dbReference type="Proteomes" id="UP000007110">
    <property type="component" value="Unassembled WGS sequence"/>
</dbReference>
<evidence type="ECO:0008006" key="10">
    <source>
        <dbReference type="Google" id="ProtNLM"/>
    </source>
</evidence>
<evidence type="ECO:0000256" key="7">
    <source>
        <dbReference type="SAM" id="Phobius"/>
    </source>
</evidence>
<dbReference type="AlphaFoldDB" id="A0A7M7NU22"/>
<keyword evidence="5 7" id="KW-1133">Transmembrane helix</keyword>
<feature type="transmembrane region" description="Helical" evidence="7">
    <location>
        <begin position="285"/>
        <end position="305"/>
    </location>
</feature>
<keyword evidence="3" id="KW-0813">Transport</keyword>
<evidence type="ECO:0000256" key="4">
    <source>
        <dbReference type="ARBA" id="ARBA00022692"/>
    </source>
</evidence>
<dbReference type="PANTHER" id="PTHR10231">
    <property type="entry name" value="NUCLEOTIDE-SUGAR TRANSMEMBRANE TRANSPORTER"/>
    <property type="match status" value="1"/>
</dbReference>
<dbReference type="NCBIfam" id="TIGR00803">
    <property type="entry name" value="nst"/>
    <property type="match status" value="1"/>
</dbReference>
<keyword evidence="6 7" id="KW-0472">Membrane</keyword>
<evidence type="ECO:0000256" key="3">
    <source>
        <dbReference type="ARBA" id="ARBA00022597"/>
    </source>
</evidence>
<dbReference type="RefSeq" id="XP_030840575.1">
    <property type="nucleotide sequence ID" value="XM_030984715.1"/>
</dbReference>
<dbReference type="InterPro" id="IPR037185">
    <property type="entry name" value="EmrE-like"/>
</dbReference>
<feature type="transmembrane region" description="Helical" evidence="7">
    <location>
        <begin position="253"/>
        <end position="273"/>
    </location>
</feature>
<dbReference type="GeneID" id="574819"/>
<reference evidence="9" key="1">
    <citation type="submission" date="2015-02" db="EMBL/GenBank/DDBJ databases">
        <title>Genome sequencing for Strongylocentrotus purpuratus.</title>
        <authorList>
            <person name="Murali S."/>
            <person name="Liu Y."/>
            <person name="Vee V."/>
            <person name="English A."/>
            <person name="Wang M."/>
            <person name="Skinner E."/>
            <person name="Han Y."/>
            <person name="Muzny D.M."/>
            <person name="Worley K.C."/>
            <person name="Gibbs R.A."/>
        </authorList>
    </citation>
    <scope>NUCLEOTIDE SEQUENCE</scope>
</reference>
<dbReference type="KEGG" id="spu:592955"/>
<dbReference type="OMA" id="AMNHTEF"/>
<evidence type="ECO:0000313" key="8">
    <source>
        <dbReference type="EnsemblMetazoa" id="XP_030840575"/>
    </source>
</evidence>
<dbReference type="Pfam" id="PF04142">
    <property type="entry name" value="Nuc_sug_transp"/>
    <property type="match status" value="1"/>
</dbReference>
<evidence type="ECO:0000313" key="9">
    <source>
        <dbReference type="Proteomes" id="UP000007110"/>
    </source>
</evidence>
<dbReference type="GO" id="GO:0005456">
    <property type="term" value="F:CMP-N-acetylneuraminate transmembrane transporter activity"/>
    <property type="evidence" value="ECO:0000318"/>
    <property type="project" value="GO_Central"/>
</dbReference>
<evidence type="ECO:0000256" key="2">
    <source>
        <dbReference type="ARBA" id="ARBA00009976"/>
    </source>
</evidence>
<dbReference type="FunCoup" id="A0A7M7NU22">
    <property type="interactions" value="339"/>
</dbReference>
<comment type="subcellular location">
    <subcellularLocation>
        <location evidence="1">Membrane</location>
        <topology evidence="1">Multi-pass membrane protein</topology>
    </subcellularLocation>
</comment>
<feature type="transmembrane region" description="Helical" evidence="7">
    <location>
        <begin position="311"/>
        <end position="329"/>
    </location>
</feature>
<dbReference type="EnsemblMetazoa" id="XM_030984715">
    <property type="protein sequence ID" value="XP_030840575"/>
    <property type="gene ID" value="LOC592955"/>
</dbReference>
<reference evidence="8" key="2">
    <citation type="submission" date="2021-01" db="UniProtKB">
        <authorList>
            <consortium name="EnsemblMetazoa"/>
        </authorList>
    </citation>
    <scope>IDENTIFICATION</scope>
</reference>
<evidence type="ECO:0000256" key="1">
    <source>
        <dbReference type="ARBA" id="ARBA00004141"/>
    </source>
</evidence>
<feature type="transmembrane region" description="Helical" evidence="7">
    <location>
        <begin position="186"/>
        <end position="209"/>
    </location>
</feature>
<name>A0A7M7NU22_STRPU</name>
<sequence>MAGSDSGKTTQEGSGNKSDGASFGFKMYILLVLTLNATGYILLIRYTRSRDDVPMYFSTTTVLLSECSKLSISLILLIKEHKSVVGMIRDVYHNVLCNPSDTFKMCIPSIIYALQNNLAFVALSNLDAATYQITYQLKIITTAVFMVVMIGKKINPMQWLAIFLLFAGVAAVQVESANTKEDMKHYNYMKGLISIIVSCLCSGFAGVYFEKVLKGTETTLWIRNVQMYLFGILSGLVAVFTKDYNNVMTHGFLYGYDVYVFVIIGMASIGGLYTSIVVKYLDNIIKGFSTAVSIVMAALGSFLFFGKSFGYLFMGGSVLVTVAIYLYSLPKPAAGGPQKARGPQNV</sequence>
<feature type="transmembrane region" description="Helical" evidence="7">
    <location>
        <begin position="157"/>
        <end position="174"/>
    </location>
</feature>
<feature type="transmembrane region" description="Helical" evidence="7">
    <location>
        <begin position="133"/>
        <end position="150"/>
    </location>
</feature>
<feature type="transmembrane region" description="Helical" evidence="7">
    <location>
        <begin position="55"/>
        <end position="78"/>
    </location>
</feature>
<dbReference type="GO" id="GO:0015782">
    <property type="term" value="P:CMP-N-acetylneuraminate transmembrane transport"/>
    <property type="evidence" value="ECO:0000318"/>
    <property type="project" value="GO_Central"/>
</dbReference>
<feature type="transmembrane region" description="Helical" evidence="7">
    <location>
        <begin position="221"/>
        <end position="241"/>
    </location>
</feature>
<comment type="similarity">
    <text evidence="2">Belongs to the nucleotide-sugar transporter family. SLC35A subfamily.</text>
</comment>
<dbReference type="SUPFAM" id="SSF103481">
    <property type="entry name" value="Multidrug resistance efflux transporter EmrE"/>
    <property type="match status" value="1"/>
</dbReference>
<evidence type="ECO:0000256" key="5">
    <source>
        <dbReference type="ARBA" id="ARBA00022989"/>
    </source>
</evidence>
<dbReference type="OrthoDB" id="408493at2759"/>
<dbReference type="InParanoid" id="A0A7M7NU22"/>
<dbReference type="InterPro" id="IPR007271">
    <property type="entry name" value="Nuc_sug_transpt"/>
</dbReference>
<proteinExistence type="inferred from homology"/>
<keyword evidence="4 7" id="KW-0812">Transmembrane</keyword>
<accession>A0A7M7NU22</accession>
<dbReference type="KEGG" id="spu:574819"/>
<organism evidence="8 9">
    <name type="scientific">Strongylocentrotus purpuratus</name>
    <name type="common">Purple sea urchin</name>
    <dbReference type="NCBI Taxonomy" id="7668"/>
    <lineage>
        <taxon>Eukaryota</taxon>
        <taxon>Metazoa</taxon>
        <taxon>Echinodermata</taxon>
        <taxon>Eleutherozoa</taxon>
        <taxon>Echinozoa</taxon>
        <taxon>Echinoidea</taxon>
        <taxon>Euechinoidea</taxon>
        <taxon>Echinacea</taxon>
        <taxon>Camarodonta</taxon>
        <taxon>Echinidea</taxon>
        <taxon>Strongylocentrotidae</taxon>
        <taxon>Strongylocentrotus</taxon>
    </lineage>
</organism>
<protein>
    <recommendedName>
        <fullName evidence="10">UDP-galactose translocator</fullName>
    </recommendedName>
</protein>
<dbReference type="RefSeq" id="XP_030854533.1">
    <property type="nucleotide sequence ID" value="XM_030998673.1"/>
</dbReference>
<keyword evidence="9" id="KW-1185">Reference proteome</keyword>
<dbReference type="GO" id="GO:0000139">
    <property type="term" value="C:Golgi membrane"/>
    <property type="evidence" value="ECO:0000318"/>
    <property type="project" value="GO_Central"/>
</dbReference>
<evidence type="ECO:0000256" key="6">
    <source>
        <dbReference type="ARBA" id="ARBA00023136"/>
    </source>
</evidence>
<dbReference type="EnsemblMetazoa" id="XM_030998673">
    <property type="protein sequence ID" value="XP_030854533"/>
    <property type="gene ID" value="LOC574819"/>
</dbReference>
<keyword evidence="3" id="KW-0762">Sugar transport</keyword>
<dbReference type="PIRSF" id="PIRSF005799">
    <property type="entry name" value="UDP-gal_transpt"/>
    <property type="match status" value="1"/>
</dbReference>